<accession>A0A411MQL3</accession>
<organism evidence="1 2">
    <name type="scientific">Pseudomonas tructae</name>
    <dbReference type="NCBI Taxonomy" id="2518644"/>
    <lineage>
        <taxon>Bacteria</taxon>
        <taxon>Pseudomonadati</taxon>
        <taxon>Pseudomonadota</taxon>
        <taxon>Gammaproteobacteria</taxon>
        <taxon>Pseudomonadales</taxon>
        <taxon>Pseudomonadaceae</taxon>
        <taxon>Pseudomonas</taxon>
    </lineage>
</organism>
<evidence type="ECO:0000313" key="2">
    <source>
        <dbReference type="Proteomes" id="UP000291130"/>
    </source>
</evidence>
<evidence type="ECO:0000313" key="1">
    <source>
        <dbReference type="EMBL" id="QBF29103.1"/>
    </source>
</evidence>
<gene>
    <name evidence="1" type="ORF">EXN22_16055</name>
</gene>
<proteinExistence type="predicted"/>
<dbReference type="KEGG" id="ptk:EXN22_16055"/>
<reference evidence="1 2" key="1">
    <citation type="submission" date="2019-02" db="EMBL/GenBank/DDBJ databases">
        <title>Complete genome sequence of Pseudomonas sp. SNU WT1 isolated from rainbow trout.</title>
        <authorList>
            <person name="Oh W.T."/>
            <person name="Park S.C."/>
        </authorList>
    </citation>
    <scope>NUCLEOTIDE SEQUENCE [LARGE SCALE GENOMIC DNA]</scope>
    <source>
        <strain evidence="1 2">SNU WT1</strain>
    </source>
</reference>
<protein>
    <submittedName>
        <fullName evidence="1">Uncharacterized protein</fullName>
    </submittedName>
</protein>
<keyword evidence="2" id="KW-1185">Reference proteome</keyword>
<dbReference type="Proteomes" id="UP000291130">
    <property type="component" value="Chromosome"/>
</dbReference>
<dbReference type="EMBL" id="CP035952">
    <property type="protein sequence ID" value="QBF29103.1"/>
    <property type="molecule type" value="Genomic_DNA"/>
</dbReference>
<name>A0A411MQL3_9PSED</name>
<dbReference type="OrthoDB" id="6903898at2"/>
<sequence length="64" mass="7243">METKKGMAAILEWRVRFLGEGALQEADYHRALMVAQQLEQSGRISPMEWVAMVRQANAALLGKR</sequence>
<dbReference type="AlphaFoldDB" id="A0A411MQL3"/>